<evidence type="ECO:0000259" key="1">
    <source>
        <dbReference type="Pfam" id="PF05368"/>
    </source>
</evidence>
<dbReference type="Pfam" id="PF05368">
    <property type="entry name" value="NmrA"/>
    <property type="match status" value="1"/>
</dbReference>
<dbReference type="Gene3D" id="3.90.25.10">
    <property type="entry name" value="UDP-galactose 4-epimerase, domain 1"/>
    <property type="match status" value="1"/>
</dbReference>
<keyword evidence="3" id="KW-1185">Reference proteome</keyword>
<accession>A0A558D113</accession>
<comment type="caution">
    <text evidence="2">The sequence shown here is derived from an EMBL/GenBank/DDBJ whole genome shotgun (WGS) entry which is preliminary data.</text>
</comment>
<dbReference type="PANTHER" id="PTHR43162">
    <property type="match status" value="1"/>
</dbReference>
<gene>
    <name evidence="2" type="ORF">FNH05_10355</name>
</gene>
<name>A0A558D113_9PSEU</name>
<dbReference type="OrthoDB" id="3207931at2"/>
<reference evidence="2 3" key="2">
    <citation type="submission" date="2019-08" db="EMBL/GenBank/DDBJ databases">
        <title>Amycolatopsis acidicola sp. nov., isolated from peat swamp forest soil.</title>
        <authorList>
            <person name="Srisuk N."/>
        </authorList>
    </citation>
    <scope>NUCLEOTIDE SEQUENCE [LARGE SCALE GENOMIC DNA]</scope>
    <source>
        <strain evidence="2 3">TBRC 6029</strain>
    </source>
</reference>
<dbReference type="PANTHER" id="PTHR43162:SF1">
    <property type="entry name" value="PRESTALK A DIFFERENTIATION PROTEIN A"/>
    <property type="match status" value="1"/>
</dbReference>
<evidence type="ECO:0000313" key="2">
    <source>
        <dbReference type="EMBL" id="TVT54653.1"/>
    </source>
</evidence>
<feature type="domain" description="NmrA-like" evidence="1">
    <location>
        <begin position="2"/>
        <end position="223"/>
    </location>
</feature>
<dbReference type="Proteomes" id="UP000320011">
    <property type="component" value="Unassembled WGS sequence"/>
</dbReference>
<dbReference type="EMBL" id="VJWX01000072">
    <property type="protein sequence ID" value="TVT54653.1"/>
    <property type="molecule type" value="Genomic_DNA"/>
</dbReference>
<dbReference type="InterPro" id="IPR051604">
    <property type="entry name" value="Ergot_Alk_Oxidoreductase"/>
</dbReference>
<dbReference type="SUPFAM" id="SSF51735">
    <property type="entry name" value="NAD(P)-binding Rossmann-fold domains"/>
    <property type="match status" value="1"/>
</dbReference>
<dbReference type="Gene3D" id="3.40.50.720">
    <property type="entry name" value="NAD(P)-binding Rossmann-like Domain"/>
    <property type="match status" value="1"/>
</dbReference>
<reference evidence="2 3" key="1">
    <citation type="submission" date="2019-07" db="EMBL/GenBank/DDBJ databases">
        <authorList>
            <person name="Duangmal K."/>
            <person name="Teo W.F.A."/>
        </authorList>
    </citation>
    <scope>NUCLEOTIDE SEQUENCE [LARGE SCALE GENOMIC DNA]</scope>
    <source>
        <strain evidence="2 3">TBRC 6029</strain>
    </source>
</reference>
<sequence length="277" mass="29957">MERILVTGATGRVGGNLVSLLVDAGYPVRAVVRDPARATLPAAVEVVRGDLSDPDSMARAVHGLDAVFLMWPGIAVEPRTVRAITAGVRQVVYLSTDVADLADGEPATGFHQEIERLIRDSGVRWTFLRPIDFAANLLAWSGQVRQGVVRWPYARAARSLIHERDIAEAAATVLTTAGHDGARYVLTGPEALTHAELAGIIGEVTGRPVRWEEQDPGQAYTQLAAAWGNPGFAAARLAAWKSFVETPERVTDTVPRLLGRPARTFRSWVQDHLGDFG</sequence>
<dbReference type="InterPro" id="IPR008030">
    <property type="entry name" value="NmrA-like"/>
</dbReference>
<organism evidence="2 3">
    <name type="scientific">Amycolatopsis rhizosphaerae</name>
    <dbReference type="NCBI Taxonomy" id="2053003"/>
    <lineage>
        <taxon>Bacteria</taxon>
        <taxon>Bacillati</taxon>
        <taxon>Actinomycetota</taxon>
        <taxon>Actinomycetes</taxon>
        <taxon>Pseudonocardiales</taxon>
        <taxon>Pseudonocardiaceae</taxon>
        <taxon>Amycolatopsis</taxon>
    </lineage>
</organism>
<protein>
    <submittedName>
        <fullName evidence="2">NAD-dependent epimerase/dehydratase family protein</fullName>
    </submittedName>
</protein>
<evidence type="ECO:0000313" key="3">
    <source>
        <dbReference type="Proteomes" id="UP000320011"/>
    </source>
</evidence>
<dbReference type="InterPro" id="IPR036291">
    <property type="entry name" value="NAD(P)-bd_dom_sf"/>
</dbReference>
<dbReference type="RefSeq" id="WP_144587129.1">
    <property type="nucleotide sequence ID" value="NZ_VJWX01000072.1"/>
</dbReference>
<dbReference type="AlphaFoldDB" id="A0A558D113"/>
<proteinExistence type="predicted"/>